<sequence length="120" mass="13724">MCTIETNHVSPCSQRPQRLIAADKMGLHLPSALVGSVFAGCGFLLIHRELSYRHRLTTKWKLQEYAEEQWKEWRKGTIDPFSDSAQQNVSSMNPPVTSAQLFSMWNKGVAILRDFTSERK</sequence>
<reference evidence="2 3" key="1">
    <citation type="submission" date="2024-10" db="EMBL/GenBank/DDBJ databases">
        <title>Updated reference genomes for cyclostephanoid diatoms.</title>
        <authorList>
            <person name="Roberts W.R."/>
            <person name="Alverson A.J."/>
        </authorList>
    </citation>
    <scope>NUCLEOTIDE SEQUENCE [LARGE SCALE GENOMIC DNA]</scope>
    <source>
        <strain evidence="2 3">AJA228-03</strain>
    </source>
</reference>
<gene>
    <name evidence="2" type="ORF">ACHAXA_010303</name>
</gene>
<dbReference type="Proteomes" id="UP001530377">
    <property type="component" value="Unassembled WGS sequence"/>
</dbReference>
<keyword evidence="3" id="KW-1185">Reference proteome</keyword>
<keyword evidence="1" id="KW-0472">Membrane</keyword>
<dbReference type="AlphaFoldDB" id="A0ABD3REP8"/>
<keyword evidence="1" id="KW-1133">Transmembrane helix</keyword>
<dbReference type="EMBL" id="JALLPB020000255">
    <property type="protein sequence ID" value="KAL3811527.1"/>
    <property type="molecule type" value="Genomic_DNA"/>
</dbReference>
<comment type="caution">
    <text evidence="2">The sequence shown here is derived from an EMBL/GenBank/DDBJ whole genome shotgun (WGS) entry which is preliminary data.</text>
</comment>
<protein>
    <submittedName>
        <fullName evidence="2">Uncharacterized protein</fullName>
    </submittedName>
</protein>
<keyword evidence="1" id="KW-0812">Transmembrane</keyword>
<organism evidence="2 3">
    <name type="scientific">Cyclostephanos tholiformis</name>
    <dbReference type="NCBI Taxonomy" id="382380"/>
    <lineage>
        <taxon>Eukaryota</taxon>
        <taxon>Sar</taxon>
        <taxon>Stramenopiles</taxon>
        <taxon>Ochrophyta</taxon>
        <taxon>Bacillariophyta</taxon>
        <taxon>Coscinodiscophyceae</taxon>
        <taxon>Thalassiosirophycidae</taxon>
        <taxon>Stephanodiscales</taxon>
        <taxon>Stephanodiscaceae</taxon>
        <taxon>Cyclostephanos</taxon>
    </lineage>
</organism>
<accession>A0ABD3REP8</accession>
<proteinExistence type="predicted"/>
<feature type="transmembrane region" description="Helical" evidence="1">
    <location>
        <begin position="27"/>
        <end position="46"/>
    </location>
</feature>
<name>A0ABD3REP8_9STRA</name>
<evidence type="ECO:0000313" key="2">
    <source>
        <dbReference type="EMBL" id="KAL3811527.1"/>
    </source>
</evidence>
<evidence type="ECO:0000313" key="3">
    <source>
        <dbReference type="Proteomes" id="UP001530377"/>
    </source>
</evidence>
<evidence type="ECO:0000256" key="1">
    <source>
        <dbReference type="SAM" id="Phobius"/>
    </source>
</evidence>